<dbReference type="SUPFAM" id="SSF53335">
    <property type="entry name" value="S-adenosyl-L-methionine-dependent methyltransferases"/>
    <property type="match status" value="1"/>
</dbReference>
<comment type="caution">
    <text evidence="1">The sequence shown here is derived from an EMBL/GenBank/DDBJ whole genome shotgun (WGS) entry which is preliminary data.</text>
</comment>
<dbReference type="AlphaFoldDB" id="A0A354G4N8"/>
<proteinExistence type="predicted"/>
<dbReference type="Gene3D" id="3.40.50.150">
    <property type="entry name" value="Vaccinia Virus protein VP39"/>
    <property type="match status" value="1"/>
</dbReference>
<reference evidence="1 2" key="1">
    <citation type="journal article" date="2018" name="Nat. Biotechnol.">
        <title>A standardized bacterial taxonomy based on genome phylogeny substantially revises the tree of life.</title>
        <authorList>
            <person name="Parks D.H."/>
            <person name="Chuvochina M."/>
            <person name="Waite D.W."/>
            <person name="Rinke C."/>
            <person name="Skarshewski A."/>
            <person name="Chaumeil P.A."/>
            <person name="Hugenholtz P."/>
        </authorList>
    </citation>
    <scope>NUCLEOTIDE SEQUENCE [LARGE SCALE GENOMIC DNA]</scope>
    <source>
        <strain evidence="1">UBA12146</strain>
    </source>
</reference>
<gene>
    <name evidence="1" type="ORF">DDY47_03550</name>
</gene>
<evidence type="ECO:0000313" key="1">
    <source>
        <dbReference type="EMBL" id="HBI35976.1"/>
    </source>
</evidence>
<evidence type="ECO:0008006" key="3">
    <source>
        <dbReference type="Google" id="ProtNLM"/>
    </source>
</evidence>
<dbReference type="EMBL" id="DNVO01000048">
    <property type="protein sequence ID" value="HBI35976.1"/>
    <property type="molecule type" value="Genomic_DNA"/>
</dbReference>
<name>A0A354G4N8_UNCKA</name>
<dbReference type="PANTHER" id="PTHR43861:SF1">
    <property type="entry name" value="TRANS-ACONITATE 2-METHYLTRANSFERASE"/>
    <property type="match status" value="1"/>
</dbReference>
<evidence type="ECO:0000313" key="2">
    <source>
        <dbReference type="Proteomes" id="UP000261706"/>
    </source>
</evidence>
<accession>A0A354G4N8</accession>
<dbReference type="Proteomes" id="UP000261706">
    <property type="component" value="Unassembled WGS sequence"/>
</dbReference>
<dbReference type="Pfam" id="PF13489">
    <property type="entry name" value="Methyltransf_23"/>
    <property type="match status" value="1"/>
</dbReference>
<dbReference type="PANTHER" id="PTHR43861">
    <property type="entry name" value="TRANS-ACONITATE 2-METHYLTRANSFERASE-RELATED"/>
    <property type="match status" value="1"/>
</dbReference>
<organism evidence="1 2">
    <name type="scientific">candidate division WWE3 bacterium</name>
    <dbReference type="NCBI Taxonomy" id="2053526"/>
    <lineage>
        <taxon>Bacteria</taxon>
        <taxon>Katanobacteria</taxon>
    </lineage>
</organism>
<protein>
    <recommendedName>
        <fullName evidence="3">Class I SAM-dependent methyltransferase</fullName>
    </recommendedName>
</protein>
<sequence length="223" mass="25476">MGAVTQPVSSSYSSGKYYDEVYNRNVSLKVSSKWFLNYYISVKGVCSDFEKDKTRSIIEIGSGHGGFIKLLNDKGFNNVVASDINSSIYRGCGLQNRYYKLDILKPLPLEEKFDVVIAFDVFEHIDNMGKAAVNIYELLNSGGRVLFSVPFPSTKHLYDRFHTNMQLPHYYTNIFNSLGFKLDGVCTMSFTPVLWRFGCALPLKLNIESRVFITEVFFNFRKL</sequence>
<dbReference type="CDD" id="cd02440">
    <property type="entry name" value="AdoMet_MTases"/>
    <property type="match status" value="1"/>
</dbReference>
<dbReference type="InterPro" id="IPR029063">
    <property type="entry name" value="SAM-dependent_MTases_sf"/>
</dbReference>